<comment type="caution">
    <text evidence="1">The sequence shown here is derived from an EMBL/GenBank/DDBJ whole genome shotgun (WGS) entry which is preliminary data.</text>
</comment>
<proteinExistence type="predicted"/>
<organism evidence="1 2">
    <name type="scientific">Candidatus Erwinia dacicola</name>
    <dbReference type="NCBI Taxonomy" id="252393"/>
    <lineage>
        <taxon>Bacteria</taxon>
        <taxon>Pseudomonadati</taxon>
        <taxon>Pseudomonadota</taxon>
        <taxon>Gammaproteobacteria</taxon>
        <taxon>Enterobacterales</taxon>
        <taxon>Erwiniaceae</taxon>
        <taxon>Erwinia</taxon>
    </lineage>
</organism>
<name>A0A328TN67_9GAMM</name>
<dbReference type="EMBL" id="LJAM02000249">
    <property type="protein sequence ID" value="RAP70852.1"/>
    <property type="molecule type" value="Genomic_DNA"/>
</dbReference>
<reference evidence="1" key="1">
    <citation type="submission" date="2018-04" db="EMBL/GenBank/DDBJ databases">
        <title>Genomes of the Obligate Erwinia dacicola and Facultative Enterobacter sp. OLF Endosymbionts of the Olive Fruit fly, Bactrocera oleae.</title>
        <authorList>
            <person name="Estes A.M."/>
            <person name="Hearn D.J."/>
            <person name="Agarwal S."/>
            <person name="Pierson E.A."/>
            <person name="Dunning-Hotopp J.C."/>
        </authorList>
    </citation>
    <scope>NUCLEOTIDE SEQUENCE [LARGE SCALE GENOMIC DNA]</scope>
    <source>
        <strain evidence="1">Oroville</strain>
    </source>
</reference>
<evidence type="ECO:0000313" key="1">
    <source>
        <dbReference type="EMBL" id="RAP70852.1"/>
    </source>
</evidence>
<protein>
    <submittedName>
        <fullName evidence="1">Uncharacterized protein</fullName>
    </submittedName>
</protein>
<evidence type="ECO:0000313" key="2">
    <source>
        <dbReference type="Proteomes" id="UP000244334"/>
    </source>
</evidence>
<gene>
    <name evidence="1" type="ORF">ACZ87_02346</name>
</gene>
<accession>A0A328TN67</accession>
<keyword evidence="2" id="KW-1185">Reference proteome</keyword>
<dbReference type="AlphaFoldDB" id="A0A328TN67"/>
<dbReference type="Proteomes" id="UP000244334">
    <property type="component" value="Unassembled WGS sequence"/>
</dbReference>
<sequence>MPYIEKYILKSEIKKITAPPDDKPLISSWDEMDNVDK</sequence>